<reference evidence="4" key="2">
    <citation type="journal article" date="2016" name="Sci. Rep.">
        <title>Dictyocaulus viviparus genome, variome and transcriptome elucidate lungworm biology and support future intervention.</title>
        <authorList>
            <person name="McNulty S.N."/>
            <person name="Strube C."/>
            <person name="Rosa B.A."/>
            <person name="Martin J.C."/>
            <person name="Tyagi R."/>
            <person name="Choi Y.J."/>
            <person name="Wang Q."/>
            <person name="Hallsworth Pepin K."/>
            <person name="Zhang X."/>
            <person name="Ozersky P."/>
            <person name="Wilson R.K."/>
            <person name="Sternberg P.W."/>
            <person name="Gasser R.B."/>
            <person name="Mitreva M."/>
        </authorList>
    </citation>
    <scope>NUCLEOTIDE SEQUENCE [LARGE SCALE GENOMIC DNA]</scope>
    <source>
        <strain evidence="4">HannoverDv2000</strain>
    </source>
</reference>
<dbReference type="EMBL" id="KN716184">
    <property type="protein sequence ID" value="KJH51394.1"/>
    <property type="molecule type" value="Genomic_DNA"/>
</dbReference>
<dbReference type="OrthoDB" id="10618649at2759"/>
<feature type="compositionally biased region" description="Low complexity" evidence="1">
    <location>
        <begin position="87"/>
        <end position="100"/>
    </location>
</feature>
<accession>A0A0D8Y5Y3</accession>
<feature type="chain" id="PRO_5002336414" evidence="2">
    <location>
        <begin position="22"/>
        <end position="323"/>
    </location>
</feature>
<protein>
    <submittedName>
        <fullName evidence="3">Uncharacterized protein</fullName>
    </submittedName>
</protein>
<feature type="region of interest" description="Disordered" evidence="1">
    <location>
        <begin position="82"/>
        <end position="135"/>
    </location>
</feature>
<keyword evidence="2" id="KW-0732">Signal</keyword>
<proteinExistence type="predicted"/>
<evidence type="ECO:0000313" key="4">
    <source>
        <dbReference type="Proteomes" id="UP000053766"/>
    </source>
</evidence>
<evidence type="ECO:0000313" key="3">
    <source>
        <dbReference type="EMBL" id="KJH51394.1"/>
    </source>
</evidence>
<name>A0A0D8Y5Y3_DICVI</name>
<feature type="signal peptide" evidence="2">
    <location>
        <begin position="1"/>
        <end position="21"/>
    </location>
</feature>
<reference evidence="3 4" key="1">
    <citation type="submission" date="2013-11" db="EMBL/GenBank/DDBJ databases">
        <title>Draft genome of the bovine lungworm Dictyocaulus viviparus.</title>
        <authorList>
            <person name="Mitreva M."/>
        </authorList>
    </citation>
    <scope>NUCLEOTIDE SEQUENCE [LARGE SCALE GENOMIC DNA]</scope>
    <source>
        <strain evidence="3 4">HannoverDv2000</strain>
    </source>
</reference>
<feature type="compositionally biased region" description="Polar residues" evidence="1">
    <location>
        <begin position="114"/>
        <end position="135"/>
    </location>
</feature>
<dbReference type="Proteomes" id="UP000053766">
    <property type="component" value="Unassembled WGS sequence"/>
</dbReference>
<organism evidence="3 4">
    <name type="scientific">Dictyocaulus viviparus</name>
    <name type="common">Bovine lungworm</name>
    <dbReference type="NCBI Taxonomy" id="29172"/>
    <lineage>
        <taxon>Eukaryota</taxon>
        <taxon>Metazoa</taxon>
        <taxon>Ecdysozoa</taxon>
        <taxon>Nematoda</taxon>
        <taxon>Chromadorea</taxon>
        <taxon>Rhabditida</taxon>
        <taxon>Rhabditina</taxon>
        <taxon>Rhabditomorpha</taxon>
        <taxon>Strongyloidea</taxon>
        <taxon>Metastrongylidae</taxon>
        <taxon>Dictyocaulus</taxon>
    </lineage>
</organism>
<evidence type="ECO:0000256" key="2">
    <source>
        <dbReference type="SAM" id="SignalP"/>
    </source>
</evidence>
<gene>
    <name evidence="3" type="ORF">DICVIV_02408</name>
</gene>
<keyword evidence="4" id="KW-1185">Reference proteome</keyword>
<evidence type="ECO:0000256" key="1">
    <source>
        <dbReference type="SAM" id="MobiDB-lite"/>
    </source>
</evidence>
<dbReference type="AlphaFoldDB" id="A0A0D8Y5Y3"/>
<sequence length="323" mass="35897">MLVVVQCVVTLLTLICTTVTCFNFFRKKTDVPYGTGKSSSESSEQKTNDVYFFLFCTFDNEQNNLPGETKNPERNEKTAKFLEAGSTATNTGQPTPTITTSEKASKPPRAQLYAKSSSDFTPTQPTVQQDGIGVKNSTNTLPFTSTHTVTPAVGKNVPQLTAVKLTTPPISPTNRKANGATITMEAGTKTAKDIDWMDECSTQKLLENQINIYENVTEKETFKEQLGDIQLVKARTATITMEAGTKTAKDIDWMDECSTQKLLENQINIYENVTEKETFKEQLGDIQLVKARTGRNPEEILKRRPIAEIRTNEDVISDSKRSK</sequence>